<evidence type="ECO:0000313" key="2">
    <source>
        <dbReference type="Proteomes" id="UP000266745"/>
    </source>
</evidence>
<protein>
    <recommendedName>
        <fullName evidence="3">ACT domain-containing protein</fullName>
    </recommendedName>
</protein>
<name>A0A3G1B702_9ARCH</name>
<gene>
    <name evidence="1" type="ORF">SU86_005890</name>
</gene>
<evidence type="ECO:0000313" key="1">
    <source>
        <dbReference type="EMBL" id="AJZ75971.1"/>
    </source>
</evidence>
<dbReference type="Proteomes" id="UP000266745">
    <property type="component" value="Chromosome"/>
</dbReference>
<dbReference type="EMBL" id="CP011097">
    <property type="protein sequence ID" value="AJZ75971.1"/>
    <property type="molecule type" value="Genomic_DNA"/>
</dbReference>
<reference evidence="1 2" key="1">
    <citation type="journal article" date="2016" name="Sci. Rep.">
        <title>A novel ammonia-oxidizing archaeon from wastewater treatment plant: Its enrichment, physiological and genomic characteristics.</title>
        <authorList>
            <person name="Li Y."/>
            <person name="Ding K."/>
            <person name="Wen X."/>
            <person name="Zhang B."/>
            <person name="Shen B."/>
            <person name="Yang Y."/>
        </authorList>
    </citation>
    <scope>NUCLEOTIDE SEQUENCE [LARGE SCALE GENOMIC DNA]</scope>
    <source>
        <strain evidence="1 2">SAT1</strain>
    </source>
</reference>
<dbReference type="KEGG" id="tah:SU86_005890"/>
<dbReference type="OrthoDB" id="56543at2157"/>
<dbReference type="GeneID" id="24875930"/>
<sequence length="221" mass="25434">MRTSNLSVPEAVREIITHNRSIYDCMKMDVINYTALAVKIQPDIERQLGNSVNLNTIVVAIKRYADSFEEKDEIKSESVLKNARLSLTDGILDIKFSTNDMDKKEAASLLNKFEQYDSDYEFFRMADSTFRVLTEDLMDIRKMFESFPSSKNFFSTGLAKIKIRIPQTQNRSDSVSYVAEILHNNGIELQNAFFSQDDIILVLREEDASKAYEILRAEISR</sequence>
<dbReference type="AlphaFoldDB" id="A0A3G1B702"/>
<dbReference type="STRING" id="1603555.SU86_005890"/>
<keyword evidence="2" id="KW-1185">Reference proteome</keyword>
<accession>A0A3G1B702</accession>
<organism evidence="1 2">
    <name type="scientific">Candidatus Nitrosotenuis cloacae</name>
    <dbReference type="NCBI Taxonomy" id="1603555"/>
    <lineage>
        <taxon>Archaea</taxon>
        <taxon>Nitrososphaerota</taxon>
        <taxon>Candidatus Nitrosotenuis</taxon>
    </lineage>
</organism>
<evidence type="ECO:0008006" key="3">
    <source>
        <dbReference type="Google" id="ProtNLM"/>
    </source>
</evidence>
<dbReference type="RefSeq" id="WP_048188849.1">
    <property type="nucleotide sequence ID" value="NZ_CP011097.1"/>
</dbReference>
<proteinExistence type="predicted"/>